<proteinExistence type="predicted"/>
<protein>
    <submittedName>
        <fullName evidence="2">Uncharacterized protein</fullName>
    </submittedName>
</protein>
<gene>
    <name evidence="2" type="ORF">ET989_10815</name>
</gene>
<evidence type="ECO:0000313" key="3">
    <source>
        <dbReference type="Proteomes" id="UP000292373"/>
    </source>
</evidence>
<accession>A0A4Q9KCF5</accession>
<dbReference type="Proteomes" id="UP000292373">
    <property type="component" value="Unassembled WGS sequence"/>
</dbReference>
<reference evidence="2 3" key="1">
    <citation type="submission" date="2019-01" db="EMBL/GenBank/DDBJ databases">
        <title>Lactibacter flavus gen. nov., sp. nov., a novel bacterium of the family Propionibacteriaceae isolated from raw milk and dairy products.</title>
        <authorList>
            <person name="Huptas C."/>
            <person name="Wenning M."/>
            <person name="Breitenwieser F."/>
            <person name="Doll E."/>
            <person name="Von Neubeck M."/>
            <person name="Busse H.-J."/>
            <person name="Scherer S."/>
        </authorList>
    </citation>
    <scope>NUCLEOTIDE SEQUENCE [LARGE SCALE GENOMIC DNA]</scope>
    <source>
        <strain evidence="2 3">KCTC 33808</strain>
    </source>
</reference>
<evidence type="ECO:0000313" key="2">
    <source>
        <dbReference type="EMBL" id="TBT83797.1"/>
    </source>
</evidence>
<sequence>MTEHHARTRTRTGGATRDTTSAAAGARQTTEQPQTRPTGRNPRAADQGPQRAGRPVTVGRYRGRTAPNSTQDAAGVRRIGADAPARTDVRGGGRAPQAAQGTERTAPRPTVRNTGPAHQPQPLTLDARIRLALGHADSAPARTGDKWPTHRAHRARRRGRNGKTR</sequence>
<feature type="compositionally biased region" description="Low complexity" evidence="1">
    <location>
        <begin position="11"/>
        <end position="38"/>
    </location>
</feature>
<feature type="region of interest" description="Disordered" evidence="1">
    <location>
        <begin position="1"/>
        <end position="165"/>
    </location>
</feature>
<organism evidence="2 3">
    <name type="scientific">Propioniciclava sinopodophylli</name>
    <dbReference type="NCBI Taxonomy" id="1837344"/>
    <lineage>
        <taxon>Bacteria</taxon>
        <taxon>Bacillati</taxon>
        <taxon>Actinomycetota</taxon>
        <taxon>Actinomycetes</taxon>
        <taxon>Propionibacteriales</taxon>
        <taxon>Propionibacteriaceae</taxon>
        <taxon>Propioniciclava</taxon>
    </lineage>
</organism>
<feature type="compositionally biased region" description="Basic residues" evidence="1">
    <location>
        <begin position="1"/>
        <end position="10"/>
    </location>
</feature>
<feature type="compositionally biased region" description="Basic residues" evidence="1">
    <location>
        <begin position="149"/>
        <end position="165"/>
    </location>
</feature>
<dbReference type="RefSeq" id="WP_131168814.1">
    <property type="nucleotide sequence ID" value="NZ_SDMQ01000010.1"/>
</dbReference>
<dbReference type="EMBL" id="SDMQ01000010">
    <property type="protein sequence ID" value="TBT83797.1"/>
    <property type="molecule type" value="Genomic_DNA"/>
</dbReference>
<name>A0A4Q9KCF5_9ACTN</name>
<dbReference type="AlphaFoldDB" id="A0A4Q9KCF5"/>
<comment type="caution">
    <text evidence="2">The sequence shown here is derived from an EMBL/GenBank/DDBJ whole genome shotgun (WGS) entry which is preliminary data.</text>
</comment>
<keyword evidence="3" id="KW-1185">Reference proteome</keyword>
<evidence type="ECO:0000256" key="1">
    <source>
        <dbReference type="SAM" id="MobiDB-lite"/>
    </source>
</evidence>